<protein>
    <recommendedName>
        <fullName evidence="3">Nucleotidyltransferase family protein</fullName>
    </recommendedName>
</protein>
<accession>A0ABX8A4M8</accession>
<organism evidence="1 2">
    <name type="scientific">Tardiphaga alba</name>
    <dbReference type="NCBI Taxonomy" id="340268"/>
    <lineage>
        <taxon>Bacteria</taxon>
        <taxon>Pseudomonadati</taxon>
        <taxon>Pseudomonadota</taxon>
        <taxon>Alphaproteobacteria</taxon>
        <taxon>Hyphomicrobiales</taxon>
        <taxon>Nitrobacteraceae</taxon>
        <taxon>Tardiphaga</taxon>
    </lineage>
</organism>
<dbReference type="RefSeq" id="WP_211912162.1">
    <property type="nucleotide sequence ID" value="NZ_CP036498.1"/>
</dbReference>
<keyword evidence="2" id="KW-1185">Reference proteome</keyword>
<evidence type="ECO:0000313" key="1">
    <source>
        <dbReference type="EMBL" id="QUS38626.1"/>
    </source>
</evidence>
<name>A0ABX8A4M8_9BRAD</name>
<sequence>MTHRTDIIDLIEVLLELREPRPHERLIALATFCAWLYWPAGPRMVEDARAVAGALVVRGLLQGKVQPVGTVSEDVDVLMNLYLSPSVVADVLLDRAYKQEPFFIEYAAIEEEHKLACATAEYLVRAPRLPRPSLNRCRFFIAKGGFAPPFTKTEICPPRAVSTSKKAWFHYGAVSPFLLAARISKLPLVDLAPDDDGALAKLARLSEVRLMTSYFQSANAIQTQLIASLDLLAERRLEFVNFPRGVESADPSLSELSPQQQKLSRTYSVANATKIRIR</sequence>
<gene>
    <name evidence="1" type="ORF">RPMA_07095</name>
</gene>
<evidence type="ECO:0008006" key="3">
    <source>
        <dbReference type="Google" id="ProtNLM"/>
    </source>
</evidence>
<evidence type="ECO:0000313" key="2">
    <source>
        <dbReference type="Proteomes" id="UP000682843"/>
    </source>
</evidence>
<proteinExistence type="predicted"/>
<reference evidence="1 2" key="1">
    <citation type="submission" date="2019-02" db="EMBL/GenBank/DDBJ databases">
        <title>Emended description of the genus Rhodopseudomonas and description of Rhodopseudomonas albus sp. nov., a non-phototrophic, heavy-metal-tolerant bacterium isolated from garden soil.</title>
        <authorList>
            <person name="Bao Z."/>
            <person name="Cao W.W."/>
            <person name="Sato Y."/>
            <person name="Nishizawa T."/>
            <person name="Zhao J."/>
            <person name="Guo Y."/>
            <person name="Ohta H."/>
        </authorList>
    </citation>
    <scope>NUCLEOTIDE SEQUENCE [LARGE SCALE GENOMIC DNA]</scope>
    <source>
        <strain evidence="1 2">SK50-23</strain>
    </source>
</reference>
<dbReference type="EMBL" id="CP036498">
    <property type="protein sequence ID" value="QUS38626.1"/>
    <property type="molecule type" value="Genomic_DNA"/>
</dbReference>
<dbReference type="Proteomes" id="UP000682843">
    <property type="component" value="Chromosome"/>
</dbReference>